<accession>A0A6B1DU74</accession>
<reference evidence="1" key="1">
    <citation type="submission" date="2019-09" db="EMBL/GenBank/DDBJ databases">
        <title>Characterisation of the sponge microbiome using genome-centric metagenomics.</title>
        <authorList>
            <person name="Engelberts J.P."/>
            <person name="Robbins S.J."/>
            <person name="De Goeij J.M."/>
            <person name="Aranda M."/>
            <person name="Bell S.C."/>
            <person name="Webster N.S."/>
        </authorList>
    </citation>
    <scope>NUCLEOTIDE SEQUENCE</scope>
    <source>
        <strain evidence="1">SB0662_bin_9</strain>
    </source>
</reference>
<proteinExistence type="predicted"/>
<organism evidence="1">
    <name type="scientific">Caldilineaceae bacterium SB0662_bin_9</name>
    <dbReference type="NCBI Taxonomy" id="2605258"/>
    <lineage>
        <taxon>Bacteria</taxon>
        <taxon>Bacillati</taxon>
        <taxon>Chloroflexota</taxon>
        <taxon>Caldilineae</taxon>
        <taxon>Caldilineales</taxon>
        <taxon>Caldilineaceae</taxon>
    </lineage>
</organism>
<name>A0A6B1DU74_9CHLR</name>
<comment type="caution">
    <text evidence="1">The sequence shown here is derived from an EMBL/GenBank/DDBJ whole genome shotgun (WGS) entry which is preliminary data.</text>
</comment>
<dbReference type="AlphaFoldDB" id="A0A6B1DU74"/>
<dbReference type="EMBL" id="VXPY01000094">
    <property type="protein sequence ID" value="MYD91269.1"/>
    <property type="molecule type" value="Genomic_DNA"/>
</dbReference>
<gene>
    <name evidence="1" type="ORF">F4Y08_13185</name>
</gene>
<evidence type="ECO:0000313" key="1">
    <source>
        <dbReference type="EMBL" id="MYD91269.1"/>
    </source>
</evidence>
<sequence length="60" mass="6440">MDDPVFGLYAYGGTLENLPDSIQVRSSDGLNFRFFNLTGRMSSSAVGQGVNRTNFGTCGT</sequence>
<protein>
    <submittedName>
        <fullName evidence="1">Uncharacterized protein</fullName>
    </submittedName>
</protein>